<gene>
    <name evidence="1" type="ORF">C4K68_08700</name>
</gene>
<dbReference type="Pfam" id="PF16074">
    <property type="entry name" value="PilW"/>
    <property type="match status" value="1"/>
</dbReference>
<dbReference type="EMBL" id="PRLP01000026">
    <property type="protein sequence ID" value="PPC77773.1"/>
    <property type="molecule type" value="Genomic_DNA"/>
</dbReference>
<dbReference type="AlphaFoldDB" id="A0A2S5KSS8"/>
<organism evidence="1 2">
    <name type="scientific">Proteobacteria bacterium 228</name>
    <dbReference type="NCBI Taxonomy" id="2083153"/>
    <lineage>
        <taxon>Bacteria</taxon>
        <taxon>Pseudomonadati</taxon>
        <taxon>Pseudomonadota</taxon>
    </lineage>
</organism>
<dbReference type="NCBIfam" id="TIGR02532">
    <property type="entry name" value="IV_pilin_GFxxxE"/>
    <property type="match status" value="1"/>
</dbReference>
<comment type="caution">
    <text evidence="1">The sequence shown here is derived from an EMBL/GenBank/DDBJ whole genome shotgun (WGS) entry which is preliminary data.</text>
</comment>
<accession>A0A2S5KSS8</accession>
<evidence type="ECO:0000313" key="1">
    <source>
        <dbReference type="EMBL" id="PPC77773.1"/>
    </source>
</evidence>
<evidence type="ECO:0008006" key="3">
    <source>
        <dbReference type="Google" id="ProtNLM"/>
    </source>
</evidence>
<proteinExistence type="predicted"/>
<sequence length="277" mass="29256">MSLMRSQSLQRQRGVTLVELMISLALGVVLVLAATDVMLSGRQTYISISASAGIQDSAGYIQSLLRTQINHAGFTSNPVKSLSTEFAVDTAASSTSGGIVWSAAQVVSGVRSTTITGSPDTLYVRLQGNSDGSTLDCLGQSVVSGDTVVMKLYMASDLALYCTVSGHDTNTKNQTQPLVQGIEGIRLLFGVDSNEDNAIDKWLQTTQLAAASTSDKTHITAVRVGLIISSTVSTDQGSSAKTFSLLGSNVTTAASSRMRQAFENTFWLPNVALMRES</sequence>
<dbReference type="InterPro" id="IPR012902">
    <property type="entry name" value="N_methyl_site"/>
</dbReference>
<dbReference type="GO" id="GO:0043683">
    <property type="term" value="P:type IV pilus assembly"/>
    <property type="evidence" value="ECO:0007669"/>
    <property type="project" value="InterPro"/>
</dbReference>
<protein>
    <recommendedName>
        <fullName evidence="3">Pilus assembly protein PilW</fullName>
    </recommendedName>
</protein>
<name>A0A2S5KSS8_9PROT</name>
<dbReference type="Pfam" id="PF07963">
    <property type="entry name" value="N_methyl"/>
    <property type="match status" value="1"/>
</dbReference>
<dbReference type="OrthoDB" id="5296662at2"/>
<evidence type="ECO:0000313" key="2">
    <source>
        <dbReference type="Proteomes" id="UP000238196"/>
    </source>
</evidence>
<dbReference type="InterPro" id="IPR032092">
    <property type="entry name" value="PilW"/>
</dbReference>
<reference evidence="1 2" key="1">
    <citation type="submission" date="2018-02" db="EMBL/GenBank/DDBJ databases">
        <title>novel marine gammaproteobacteria from coastal saline agro ecosystem.</title>
        <authorList>
            <person name="Krishnan R."/>
            <person name="Ramesh Kumar N."/>
        </authorList>
    </citation>
    <scope>NUCLEOTIDE SEQUENCE [LARGE SCALE GENOMIC DNA]</scope>
    <source>
        <strain evidence="1 2">228</strain>
    </source>
</reference>
<dbReference type="Proteomes" id="UP000238196">
    <property type="component" value="Unassembled WGS sequence"/>
</dbReference>
<dbReference type="PROSITE" id="PS00409">
    <property type="entry name" value="PROKAR_NTER_METHYL"/>
    <property type="match status" value="1"/>
</dbReference>